<keyword evidence="2" id="KW-0012">Acyltransferase</keyword>
<protein>
    <submittedName>
        <fullName evidence="2">Acetyltransferase</fullName>
        <ecNumber evidence="2">2.3.1.-</ecNumber>
    </submittedName>
</protein>
<sequence>MSGSEPVIRAHVTVTFLRMDRPPAVPAPALPEGVRVVRVISPDLAFYRFLYATVGAPYLWWLRRVMPDRDLAALLSDPHVGVFVLEADGQTAGFYELDARYAPAVNLSYFGLMPGWVGRGLGHAFLRHAVDMAWASGSTRYVTVNTCNADHPRALPLYRRVGFHPYRQMVERWNIPVRLGMVVPEHLQQG</sequence>
<name>A0AAC9P9Q5_9PROT</name>
<dbReference type="CDD" id="cd04301">
    <property type="entry name" value="NAT_SF"/>
    <property type="match status" value="1"/>
</dbReference>
<reference evidence="3" key="1">
    <citation type="submission" date="2016-11" db="EMBL/GenBank/DDBJ databases">
        <title>Comparative genomic and phenotypic analysis of Granulibacter bethesdensis clinical isolates from patients with chronic granulomatous disease.</title>
        <authorList>
            <person name="Zarember K.A."/>
            <person name="Porcella S.F."/>
            <person name="Chu J."/>
            <person name="Ding L."/>
            <person name="Dahlstrom E."/>
            <person name="Barbian K."/>
            <person name="Martens C."/>
            <person name="Sykora L."/>
            <person name="Kramer S."/>
            <person name="Pettinato A.M."/>
            <person name="Hong H."/>
            <person name="Wald G."/>
            <person name="Berg L.J."/>
            <person name="Rogge L.S."/>
            <person name="Greenberg D.E."/>
            <person name="Falcone E.L."/>
            <person name="Neves J.F."/>
            <person name="Simoes M.J."/>
            <person name="Casal M."/>
            <person name="Rodriguez-Lopez F.C."/>
            <person name="Zelazny A."/>
            <person name="Gallin J.I."/>
            <person name="Holland S.M."/>
        </authorList>
    </citation>
    <scope>NUCLEOTIDE SEQUENCE [LARGE SCALE GENOMIC DNA]</scope>
    <source>
        <strain evidence="3">NIH9.1</strain>
    </source>
</reference>
<dbReference type="InterPro" id="IPR016181">
    <property type="entry name" value="Acyl_CoA_acyltransferase"/>
</dbReference>
<organism evidence="2 3">
    <name type="scientific">Granulibacter bethesdensis</name>
    <dbReference type="NCBI Taxonomy" id="364410"/>
    <lineage>
        <taxon>Bacteria</taxon>
        <taxon>Pseudomonadati</taxon>
        <taxon>Pseudomonadota</taxon>
        <taxon>Alphaproteobacteria</taxon>
        <taxon>Acetobacterales</taxon>
        <taxon>Acetobacteraceae</taxon>
        <taxon>Granulibacter</taxon>
    </lineage>
</organism>
<feature type="domain" description="N-acetyltransferase" evidence="1">
    <location>
        <begin position="34"/>
        <end position="184"/>
    </location>
</feature>
<dbReference type="GO" id="GO:0016747">
    <property type="term" value="F:acyltransferase activity, transferring groups other than amino-acyl groups"/>
    <property type="evidence" value="ECO:0007669"/>
    <property type="project" value="InterPro"/>
</dbReference>
<keyword evidence="2" id="KW-0808">Transferase</keyword>
<evidence type="ECO:0000313" key="2">
    <source>
        <dbReference type="EMBL" id="APH55610.1"/>
    </source>
</evidence>
<evidence type="ECO:0000313" key="3">
    <source>
        <dbReference type="Proteomes" id="UP000182373"/>
    </source>
</evidence>
<dbReference type="EMBL" id="CP018191">
    <property type="protein sequence ID" value="APH55610.1"/>
    <property type="molecule type" value="Genomic_DNA"/>
</dbReference>
<dbReference type="AlphaFoldDB" id="A0AAC9P9Q5"/>
<dbReference type="EC" id="2.3.1.-" evidence="2"/>
<evidence type="ECO:0000259" key="1">
    <source>
        <dbReference type="PROSITE" id="PS51186"/>
    </source>
</evidence>
<dbReference type="PROSITE" id="PS51186">
    <property type="entry name" value="GNAT"/>
    <property type="match status" value="1"/>
</dbReference>
<dbReference type="SUPFAM" id="SSF55729">
    <property type="entry name" value="Acyl-CoA N-acyltransferases (Nat)"/>
    <property type="match status" value="1"/>
</dbReference>
<dbReference type="RefSeq" id="WP_072573336.1">
    <property type="nucleotide sequence ID" value="NZ_CP018191.1"/>
</dbReference>
<gene>
    <name evidence="2" type="ORF">GbCGDNIH9_2283</name>
</gene>
<proteinExistence type="predicted"/>
<dbReference type="InterPro" id="IPR000182">
    <property type="entry name" value="GNAT_dom"/>
</dbReference>
<accession>A0AAC9P9Q5</accession>
<dbReference type="Proteomes" id="UP000182373">
    <property type="component" value="Chromosome"/>
</dbReference>
<dbReference type="Gene3D" id="3.40.630.30">
    <property type="match status" value="1"/>
</dbReference>
<dbReference type="Pfam" id="PF00583">
    <property type="entry name" value="Acetyltransf_1"/>
    <property type="match status" value="1"/>
</dbReference>